<organism evidence="5 6">
    <name type="scientific">Dimorphilus gyrociliatus</name>
    <dbReference type="NCBI Taxonomy" id="2664684"/>
    <lineage>
        <taxon>Eukaryota</taxon>
        <taxon>Metazoa</taxon>
        <taxon>Spiralia</taxon>
        <taxon>Lophotrochozoa</taxon>
        <taxon>Annelida</taxon>
        <taxon>Polychaeta</taxon>
        <taxon>Polychaeta incertae sedis</taxon>
        <taxon>Dinophilidae</taxon>
        <taxon>Dimorphilus</taxon>
    </lineage>
</organism>
<dbReference type="GO" id="GO:0008757">
    <property type="term" value="F:S-adenosylmethionine-dependent methyltransferase activity"/>
    <property type="evidence" value="ECO:0007669"/>
    <property type="project" value="InterPro"/>
</dbReference>
<dbReference type="Pfam" id="PF08241">
    <property type="entry name" value="Methyltransf_11"/>
    <property type="match status" value="1"/>
</dbReference>
<dbReference type="PANTHER" id="PTHR44942">
    <property type="entry name" value="METHYLTRANSF_11 DOMAIN-CONTAINING PROTEIN"/>
    <property type="match status" value="1"/>
</dbReference>
<feature type="domain" description="Methyltransferase type 11" evidence="4">
    <location>
        <begin position="48"/>
        <end position="141"/>
    </location>
</feature>
<keyword evidence="6" id="KW-1185">Reference proteome</keyword>
<comment type="caution">
    <text evidence="5">The sequence shown here is derived from an EMBL/GenBank/DDBJ whole genome shotgun (WGS) entry which is preliminary data.</text>
</comment>
<keyword evidence="2" id="KW-0489">Methyltransferase</keyword>
<accession>A0A7I8WE39</accession>
<gene>
    <name evidence="5" type="ORF">DGYR_LOCUS13704</name>
</gene>
<evidence type="ECO:0000256" key="1">
    <source>
        <dbReference type="ARBA" id="ARBA00008361"/>
    </source>
</evidence>
<dbReference type="SUPFAM" id="SSF53335">
    <property type="entry name" value="S-adenosyl-L-methionine-dependent methyltransferases"/>
    <property type="match status" value="1"/>
</dbReference>
<evidence type="ECO:0000313" key="5">
    <source>
        <dbReference type="EMBL" id="CAD5126461.1"/>
    </source>
</evidence>
<keyword evidence="3" id="KW-0808">Transferase</keyword>
<evidence type="ECO:0000256" key="3">
    <source>
        <dbReference type="ARBA" id="ARBA00022679"/>
    </source>
</evidence>
<name>A0A7I8WE39_9ANNE</name>
<evidence type="ECO:0000259" key="4">
    <source>
        <dbReference type="Pfam" id="PF08241"/>
    </source>
</evidence>
<evidence type="ECO:0000256" key="2">
    <source>
        <dbReference type="ARBA" id="ARBA00022603"/>
    </source>
</evidence>
<dbReference type="Proteomes" id="UP000549394">
    <property type="component" value="Unassembled WGS sequence"/>
</dbReference>
<protein>
    <submittedName>
        <fullName evidence="5">DgyrCDS14588</fullName>
    </submittedName>
</protein>
<dbReference type="CDD" id="cd02440">
    <property type="entry name" value="AdoMet_MTases"/>
    <property type="match status" value="1"/>
</dbReference>
<dbReference type="InterPro" id="IPR029063">
    <property type="entry name" value="SAM-dependent_MTases_sf"/>
</dbReference>
<dbReference type="InterPro" id="IPR013216">
    <property type="entry name" value="Methyltransf_11"/>
</dbReference>
<comment type="similarity">
    <text evidence="1">Belongs to the methyltransferase superfamily.</text>
</comment>
<evidence type="ECO:0000313" key="6">
    <source>
        <dbReference type="Proteomes" id="UP000549394"/>
    </source>
</evidence>
<dbReference type="OrthoDB" id="506498at2759"/>
<sequence length="273" mass="31285">MENSHFKGENAAKNYSSFRPSYPESLSKSILEFLDEKLPKDLPRKLELDVGCGSGQSVGCVAPFFEKVIGIDVSEDQILKGRENNVFKNVEYVVGTFKELPAEDNSVSLVICGTTIHWFNPIEEFYAEVKRVLVPGGCLAIFAYSKSFITGLPKPLNHHLNLFFTNVFNKIAYEAPKEIKILFDNYHNLEMPFEDVTKDNSVMMTKELTFDKFAGFYKTKTLYKAYKDKYHSDTLEENRTLLEEIQNDKHFSNDTTFEVTWPISTIYGRKCKG</sequence>
<dbReference type="AlphaFoldDB" id="A0A7I8WE39"/>
<dbReference type="Gene3D" id="3.40.50.150">
    <property type="entry name" value="Vaccinia Virus protein VP39"/>
    <property type="match status" value="1"/>
</dbReference>
<dbReference type="GO" id="GO:0032259">
    <property type="term" value="P:methylation"/>
    <property type="evidence" value="ECO:0007669"/>
    <property type="project" value="UniProtKB-KW"/>
</dbReference>
<dbReference type="InterPro" id="IPR051052">
    <property type="entry name" value="Diverse_substrate_MTase"/>
</dbReference>
<dbReference type="PANTHER" id="PTHR44942:SF4">
    <property type="entry name" value="METHYLTRANSFERASE TYPE 11 DOMAIN-CONTAINING PROTEIN"/>
    <property type="match status" value="1"/>
</dbReference>
<proteinExistence type="inferred from homology"/>
<dbReference type="EMBL" id="CAJFCJ010000050">
    <property type="protein sequence ID" value="CAD5126461.1"/>
    <property type="molecule type" value="Genomic_DNA"/>
</dbReference>
<reference evidence="5 6" key="1">
    <citation type="submission" date="2020-08" db="EMBL/GenBank/DDBJ databases">
        <authorList>
            <person name="Hejnol A."/>
        </authorList>
    </citation>
    <scope>NUCLEOTIDE SEQUENCE [LARGE SCALE GENOMIC DNA]</scope>
</reference>